<reference evidence="4 5" key="1">
    <citation type="journal article" date="2010" name="Nature">
        <title>Perigord black truffle genome uncovers evolutionary origins and mechanisms of symbiosis.</title>
        <authorList>
            <person name="Martin F."/>
            <person name="Kohler A."/>
            <person name="Murat C."/>
            <person name="Balestrini R."/>
            <person name="Coutinho P.M."/>
            <person name="Jaillon O."/>
            <person name="Montanini B."/>
            <person name="Morin E."/>
            <person name="Noel B."/>
            <person name="Percudani R."/>
            <person name="Porcel B."/>
            <person name="Rubini A."/>
            <person name="Amicucci A."/>
            <person name="Amselem J."/>
            <person name="Anthouard V."/>
            <person name="Arcioni S."/>
            <person name="Artiguenave F."/>
            <person name="Aury J.M."/>
            <person name="Ballario P."/>
            <person name="Bolchi A."/>
            <person name="Brenna A."/>
            <person name="Brun A."/>
            <person name="Buee M."/>
            <person name="Cantarel B."/>
            <person name="Chevalier G."/>
            <person name="Couloux A."/>
            <person name="Da Silva C."/>
            <person name="Denoeud F."/>
            <person name="Duplessis S."/>
            <person name="Ghignone S."/>
            <person name="Hilselberger B."/>
            <person name="Iotti M."/>
            <person name="Marcais B."/>
            <person name="Mello A."/>
            <person name="Miranda M."/>
            <person name="Pacioni G."/>
            <person name="Quesneville H."/>
            <person name="Riccioni C."/>
            <person name="Ruotolo R."/>
            <person name="Splivallo R."/>
            <person name="Stocchi V."/>
            <person name="Tisserant E."/>
            <person name="Viscomi A.R."/>
            <person name="Zambonelli A."/>
            <person name="Zampieri E."/>
            <person name="Henrissat B."/>
            <person name="Lebrun M.H."/>
            <person name="Paolocci F."/>
            <person name="Bonfante P."/>
            <person name="Ottonello S."/>
            <person name="Wincker P."/>
        </authorList>
    </citation>
    <scope>NUCLEOTIDE SEQUENCE [LARGE SCALE GENOMIC DNA]</scope>
    <source>
        <strain evidence="4 5">Mel28</strain>
    </source>
</reference>
<feature type="compositionally biased region" description="Polar residues" evidence="2">
    <location>
        <begin position="859"/>
        <end position="886"/>
    </location>
</feature>
<dbReference type="CDD" id="cd12148">
    <property type="entry name" value="fungal_TF_MHR"/>
    <property type="match status" value="1"/>
</dbReference>
<dbReference type="PANTHER" id="PTHR47654">
    <property type="entry name" value="ZN(II)2CYS6 TRANSCRIPTION FACTOR (EUROFUNG)-RELATED"/>
    <property type="match status" value="1"/>
</dbReference>
<dbReference type="HOGENOM" id="CLU_325462_0_0_1"/>
<dbReference type="Proteomes" id="UP000006911">
    <property type="component" value="Unassembled WGS sequence"/>
</dbReference>
<feature type="domain" description="Xylanolytic transcriptional activator regulatory" evidence="3">
    <location>
        <begin position="291"/>
        <end position="364"/>
    </location>
</feature>
<dbReference type="PANTHER" id="PTHR47654:SF5">
    <property type="entry name" value="TRANSCRIPTION FACTOR DOMAIN-CONTAINING PROTEIN"/>
    <property type="match status" value="1"/>
</dbReference>
<dbReference type="InterPro" id="IPR053230">
    <property type="entry name" value="Trans_reg_galc"/>
</dbReference>
<dbReference type="GO" id="GO:0006351">
    <property type="term" value="P:DNA-templated transcription"/>
    <property type="evidence" value="ECO:0007669"/>
    <property type="project" value="InterPro"/>
</dbReference>
<dbReference type="GO" id="GO:0003677">
    <property type="term" value="F:DNA binding"/>
    <property type="evidence" value="ECO:0007669"/>
    <property type="project" value="InterPro"/>
</dbReference>
<keyword evidence="1" id="KW-0539">Nucleus</keyword>
<name>D5GIR9_TUBMM</name>
<protein>
    <submittedName>
        <fullName evidence="4">(Perigord truffle) hypothetical protein</fullName>
    </submittedName>
</protein>
<feature type="compositionally biased region" description="Basic and acidic residues" evidence="2">
    <location>
        <begin position="668"/>
        <end position="689"/>
    </location>
</feature>
<gene>
    <name evidence="4" type="ORF">GSTUM_00008634001</name>
</gene>
<dbReference type="RefSeq" id="XP_002840221.1">
    <property type="nucleotide sequence ID" value="XM_002840175.1"/>
</dbReference>
<accession>D5GIR9</accession>
<dbReference type="OMA" id="YCARSQA"/>
<dbReference type="GO" id="GO:0008270">
    <property type="term" value="F:zinc ion binding"/>
    <property type="evidence" value="ECO:0007669"/>
    <property type="project" value="InterPro"/>
</dbReference>
<dbReference type="GeneID" id="9185630"/>
<feature type="region of interest" description="Disordered" evidence="2">
    <location>
        <begin position="630"/>
        <end position="708"/>
    </location>
</feature>
<feature type="compositionally biased region" description="Pro residues" evidence="2">
    <location>
        <begin position="818"/>
        <end position="832"/>
    </location>
</feature>
<evidence type="ECO:0000256" key="1">
    <source>
        <dbReference type="ARBA" id="ARBA00023242"/>
    </source>
</evidence>
<dbReference type="SMART" id="SM00906">
    <property type="entry name" value="Fungal_trans"/>
    <property type="match status" value="1"/>
</dbReference>
<evidence type="ECO:0000259" key="3">
    <source>
        <dbReference type="SMART" id="SM00906"/>
    </source>
</evidence>
<feature type="compositionally biased region" description="Basic and acidic residues" evidence="2">
    <location>
        <begin position="633"/>
        <end position="660"/>
    </location>
</feature>
<feature type="region of interest" description="Disordered" evidence="2">
    <location>
        <begin position="781"/>
        <end position="886"/>
    </location>
</feature>
<proteinExistence type="predicted"/>
<evidence type="ECO:0000313" key="4">
    <source>
        <dbReference type="EMBL" id="CAZ84412.1"/>
    </source>
</evidence>
<dbReference type="eggNOG" id="ENOG502RZ6G">
    <property type="taxonomic scope" value="Eukaryota"/>
</dbReference>
<sequence length="886" mass="100131">MIMLKKRVEIYETLLDQLKGQVDNAGQLAVQRALQEVGACFEEGIYLLFITAHHIFLASQSPEVEQYRSTVKNRDGESLVTADICSTGSVDRIRQDPNPADNTYPTGYMGKNSEVAWIQRIVQQLSSEANKTHGTKGDEDYKFETPTYHLDDLSVSIVGGDINPFYLPPKDIADQLLGAFFETVYPTFPIVLKGLFMAQYDAFFQWFFPPGSSKRWLAMLNLMFAISALYGRLINAEWKGESELEHLRYFARARVLSLDEGSMFEVPDLQQVQVVGLAGIYLIASNQTNRAWNVVGLAVRYAQTLGLNLRNDVPEFDEVEKEMRVRMWYTLYSLDHLLCTMTGRPACIQNKDCSVPMPRPVEQEQYLSEEAFGSELRRYSPSHDPPDPFVQHIKQGPSMPLHIPPIIPEYPATYFIEHTKLNQITSDVLSQLYRPATKSRSWSDIQGIISALELKVMKWRADLPLLLDFGKRHREQTYSYLTLRQRMALAFQYQYIRIIINRPCLCRLDSRIPNESKRSRGFNRSAAAACVEAAREMIALLPDEPNPVGLISRSPWWCLLHYLVSAGTVLIVEIAMRAEHNPQQADGLLKDSKKVISWLRAMGTNNLGAERSCTVLSKLLIVAAPKIGGDTSDVQRDFPPSKRRSKDDDNYSRAHRKAPENHAGGASREGEGEGDYSHHHHQEQSHNDMRGQMGNNQGQPLGDFPDIFRGLLTDPFPFAGMPIHTNFDNPIAMQEAPPHFMQQNRDQESLTPNQDNCPDMMQSIQTPHTSMMFPTPEQLQRLSVSAKEEEEEEEAHQQQEKRQRRKQSQGVGQISLPPRFPPHWVPSPPIHPLPRSHSQGSGEPFSMAGLAHSFRDSGHGSQTTRASYEDISSSSGSNNAGQRRVG</sequence>
<dbReference type="KEGG" id="tml:GSTUM_00008634001"/>
<dbReference type="EMBL" id="FN430328">
    <property type="protein sequence ID" value="CAZ84412.1"/>
    <property type="molecule type" value="Genomic_DNA"/>
</dbReference>
<dbReference type="AlphaFoldDB" id="D5GIR9"/>
<dbReference type="InterPro" id="IPR007219">
    <property type="entry name" value="XnlR_reg_dom"/>
</dbReference>
<dbReference type="Pfam" id="PF04082">
    <property type="entry name" value="Fungal_trans"/>
    <property type="match status" value="1"/>
</dbReference>
<organism evidence="4 5">
    <name type="scientific">Tuber melanosporum (strain Mel28)</name>
    <name type="common">Perigord black truffle</name>
    <dbReference type="NCBI Taxonomy" id="656061"/>
    <lineage>
        <taxon>Eukaryota</taxon>
        <taxon>Fungi</taxon>
        <taxon>Dikarya</taxon>
        <taxon>Ascomycota</taxon>
        <taxon>Pezizomycotina</taxon>
        <taxon>Pezizomycetes</taxon>
        <taxon>Pezizales</taxon>
        <taxon>Tuberaceae</taxon>
        <taxon>Tuber</taxon>
    </lineage>
</organism>
<dbReference type="InParanoid" id="D5GIR9"/>
<evidence type="ECO:0000256" key="2">
    <source>
        <dbReference type="SAM" id="MobiDB-lite"/>
    </source>
</evidence>
<keyword evidence="5" id="KW-1185">Reference proteome</keyword>
<evidence type="ECO:0000313" key="5">
    <source>
        <dbReference type="Proteomes" id="UP000006911"/>
    </source>
</evidence>